<sequence>MEFKEIYCFNCKKTLGRYNDKYFSDQKMGEIIKANHASHVYEGHEIVVKRVTT</sequence>
<evidence type="ECO:0000313" key="1">
    <source>
        <dbReference type="EMBL" id="CUR51188.1"/>
    </source>
</evidence>
<accession>A0A128A1H4</accession>
<protein>
    <submittedName>
        <fullName evidence="1">Uncharacterized protein</fullName>
    </submittedName>
</protein>
<gene>
    <name evidence="1" type="ORF">NDEV_0423</name>
</gene>
<reference evidence="2" key="1">
    <citation type="submission" date="2015-10" db="EMBL/GenBank/DDBJ databases">
        <authorList>
            <person name="Lehtovirta-Morley L.E."/>
            <person name="Vieille C."/>
        </authorList>
    </citation>
    <scope>NUCLEOTIDE SEQUENCE [LARGE SCALE GENOMIC DNA]</scope>
</reference>
<proteinExistence type="predicted"/>
<evidence type="ECO:0000313" key="2">
    <source>
        <dbReference type="Proteomes" id="UP000196239"/>
    </source>
</evidence>
<dbReference type="KEGG" id="ndv:NDEV_0423"/>
<name>A0A128A1H4_9ARCH</name>
<dbReference type="EMBL" id="LN890280">
    <property type="protein sequence ID" value="CUR51188.1"/>
    <property type="molecule type" value="Genomic_DNA"/>
</dbReference>
<dbReference type="AlphaFoldDB" id="A0A128A1H4"/>
<keyword evidence="2" id="KW-1185">Reference proteome</keyword>
<dbReference type="Proteomes" id="UP000196239">
    <property type="component" value="Chromosome 1"/>
</dbReference>
<organism evidence="1 2">
    <name type="scientific">Nitrosotalea devaniterrae</name>
    <dbReference type="NCBI Taxonomy" id="1078905"/>
    <lineage>
        <taxon>Archaea</taxon>
        <taxon>Nitrososphaerota</taxon>
        <taxon>Nitrososphaeria</taxon>
        <taxon>Nitrosotaleales</taxon>
        <taxon>Nitrosotaleaceae</taxon>
        <taxon>Nitrosotalea</taxon>
    </lineage>
</organism>